<name>A0ABV5ABD7_9BACL</name>
<feature type="domain" description="Hydantoinase/oxoprolinase N-terminal" evidence="3">
    <location>
        <begin position="4"/>
        <end position="187"/>
    </location>
</feature>
<dbReference type="Proteomes" id="UP001579974">
    <property type="component" value="Unassembled WGS sequence"/>
</dbReference>
<evidence type="ECO:0000256" key="1">
    <source>
        <dbReference type="SAM" id="Coils"/>
    </source>
</evidence>
<dbReference type="Pfam" id="PF19278">
    <property type="entry name" value="Hydant_A_C"/>
    <property type="match status" value="1"/>
</dbReference>
<organism evidence="5 6">
    <name type="scientific">Alicyclobacillus fastidiosus</name>
    <dbReference type="NCBI Taxonomy" id="392011"/>
    <lineage>
        <taxon>Bacteria</taxon>
        <taxon>Bacillati</taxon>
        <taxon>Bacillota</taxon>
        <taxon>Bacilli</taxon>
        <taxon>Bacillales</taxon>
        <taxon>Alicyclobacillaceae</taxon>
        <taxon>Alicyclobacillus</taxon>
    </lineage>
</organism>
<dbReference type="PANTHER" id="PTHR11365">
    <property type="entry name" value="5-OXOPROLINASE RELATED"/>
    <property type="match status" value="1"/>
</dbReference>
<dbReference type="SUPFAM" id="SSF53067">
    <property type="entry name" value="Actin-like ATPase domain"/>
    <property type="match status" value="1"/>
</dbReference>
<feature type="domain" description="Hydantoinase A/oxoprolinase" evidence="2">
    <location>
        <begin position="208"/>
        <end position="495"/>
    </location>
</feature>
<keyword evidence="6" id="KW-1185">Reference proteome</keyword>
<evidence type="ECO:0000259" key="3">
    <source>
        <dbReference type="Pfam" id="PF05378"/>
    </source>
</evidence>
<evidence type="ECO:0000259" key="4">
    <source>
        <dbReference type="Pfam" id="PF19278"/>
    </source>
</evidence>
<dbReference type="EMBL" id="JBDXSU010000003">
    <property type="protein sequence ID" value="MFB5189579.1"/>
    <property type="molecule type" value="Genomic_DNA"/>
</dbReference>
<gene>
    <name evidence="5" type="ORF">KKP3000_002854</name>
</gene>
<dbReference type="InterPro" id="IPR049517">
    <property type="entry name" value="ACX-like_C"/>
</dbReference>
<dbReference type="InterPro" id="IPR045079">
    <property type="entry name" value="Oxoprolinase-like"/>
</dbReference>
<evidence type="ECO:0000313" key="5">
    <source>
        <dbReference type="EMBL" id="MFB5189579.1"/>
    </source>
</evidence>
<evidence type="ECO:0000313" key="6">
    <source>
        <dbReference type="Proteomes" id="UP001579974"/>
    </source>
</evidence>
<dbReference type="InterPro" id="IPR043129">
    <property type="entry name" value="ATPase_NBD"/>
</dbReference>
<keyword evidence="1" id="KW-0175">Coiled coil</keyword>
<feature type="domain" description="Acetophenone carboxylase-like C-terminal" evidence="4">
    <location>
        <begin position="511"/>
        <end position="680"/>
    </location>
</feature>
<dbReference type="InterPro" id="IPR008040">
    <property type="entry name" value="Hydant_A_N"/>
</dbReference>
<dbReference type="InterPro" id="IPR002821">
    <property type="entry name" value="Hydantoinase_A"/>
</dbReference>
<protein>
    <submittedName>
        <fullName evidence="5">Hydantoinase/oxoprolinase family protein</fullName>
    </submittedName>
</protein>
<dbReference type="PANTHER" id="PTHR11365:SF23">
    <property type="entry name" value="HYPOTHETICAL 5-OXOPROLINASE (EUROFUNG)-RELATED"/>
    <property type="match status" value="1"/>
</dbReference>
<dbReference type="Pfam" id="PF05378">
    <property type="entry name" value="Hydant_A_N"/>
    <property type="match status" value="1"/>
</dbReference>
<proteinExistence type="predicted"/>
<accession>A0ABV5ABD7</accession>
<dbReference type="RefSeq" id="WP_275475367.1">
    <property type="nucleotide sequence ID" value="NZ_CP162940.1"/>
</dbReference>
<dbReference type="Pfam" id="PF01968">
    <property type="entry name" value="Hydantoinase_A"/>
    <property type="match status" value="1"/>
</dbReference>
<comment type="caution">
    <text evidence="5">The sequence shown here is derived from an EMBL/GenBank/DDBJ whole genome shotgun (WGS) entry which is preliminary data.</text>
</comment>
<feature type="coiled-coil region" evidence="1">
    <location>
        <begin position="510"/>
        <end position="537"/>
    </location>
</feature>
<reference evidence="5 6" key="1">
    <citation type="journal article" date="2024" name="Int. J. Mol. Sci.">
        <title>Exploration of Alicyclobacillus spp. Genome in Search of Antibiotic Resistance.</title>
        <authorList>
            <person name="Bucka-Kolendo J."/>
            <person name="Kiousi D.E."/>
            <person name="Dekowska A."/>
            <person name="Mikolajczuk-Szczyrba A."/>
            <person name="Karadedos D.M."/>
            <person name="Michael P."/>
            <person name="Galanis A."/>
            <person name="Sokolowska B."/>
        </authorList>
    </citation>
    <scope>NUCLEOTIDE SEQUENCE [LARGE SCALE GENOMIC DNA]</scope>
    <source>
        <strain evidence="5 6">KKP 3000</strain>
    </source>
</reference>
<evidence type="ECO:0000259" key="2">
    <source>
        <dbReference type="Pfam" id="PF01968"/>
    </source>
</evidence>
<sequence length="692" mass="75234">MRLVGVDVGGTFTDIMFTDTDANTSCIHKVATTKDDPSVGIVSGIQELCRRFHIDPGSIDHVFHGTTIATNAILEHDGSKTGMITTEGFKDILHIGRHQRPQNYSIIQEIPWQDRPLVERRNRKAVKERVGLNDGQVAVLEPLDEAEVRAVLDGFRETGVESVVVCFLFSYLEPRHEDRVREIIREEYPEFYITTSADISPQFREFERFTTAALNGFVGPKVQAYVDNLEQRLAQSDITCDLHIMCSNGGVATAKTVAEKPVLTMLSGPAAGVLGGDWAGKLSSRTKLITFDVGGTSADIAIVTEHGYSESSARDTWIAGFPVQVPMIDIHTIGAGGGSIAYTDAGGAFRVGPRSAGSYPGPASYGRGGTQPTVTDAHVFLGRLDPDNFLGGEMDIYPENAARAMEALAEQLGMDVSEAAEGILTIVNNNMANAIRAKTVQKGHDPRGFSLMALGGAGPMHAVEVAQILGVPEVIIPPNPGITSATGLLTTDLKYDAVQTLFMRTDQLDLERVNIAIDKLEGQIAEQLEQAGFAAEETEIRRYFDCRYIGQGYELRVSLPATKVTSDNVGAVWESFHQYHEQEYGHAFRGSPIEIVNLRLTGIAAMPKISKPNVPHGTAVEEALVKRTNSVFRVNGTLQQVDTAFYRRELLPFDVPFQGPCVILQKDTTTIIPPNCTAVLEPAGNIVIQVEV</sequence>